<comment type="caution">
    <text evidence="1">The sequence shown here is derived from an EMBL/GenBank/DDBJ whole genome shotgun (WGS) entry which is preliminary data.</text>
</comment>
<protein>
    <submittedName>
        <fullName evidence="1">Uncharacterized protein</fullName>
    </submittedName>
</protein>
<proteinExistence type="predicted"/>
<gene>
    <name evidence="1" type="ORF">D0Z00_000341</name>
</gene>
<sequence length="276" mass="31380">MSSDKEAQGVCPVDHSTREAWLKHSTKEYHETTETPVVPPVAAASAEDKCPVDHSSREVWLQQAKTLPTSNGGESFEMPAENCSSDRLDTTSTPQSIQQISTKTGLSTEREVSTIPRAKNVGGNWVYPSQAQFFSAMKRKNWDPQAEDMQSVVPIHNAVNERAWTEILKWEDAFTKGRAECLHPNLVKFSGDASKITPKARFNMTFLGFQKPFDRHDWLIERCGEEKEQIEYVIDFYTGKPNPLLPDMPSFYLDVRPKLNSFEGCKMRFLKFIGWN</sequence>
<name>A0ACB6VAA4_9ASCO</name>
<evidence type="ECO:0000313" key="1">
    <source>
        <dbReference type="EMBL" id="KAF5102631.1"/>
    </source>
</evidence>
<keyword evidence="2" id="KW-1185">Reference proteome</keyword>
<accession>A0ACB6VAA4</accession>
<evidence type="ECO:0000313" key="2">
    <source>
        <dbReference type="Proteomes" id="UP000744676"/>
    </source>
</evidence>
<dbReference type="EMBL" id="QVQA01000004">
    <property type="protein sequence ID" value="KAF5102631.1"/>
    <property type="molecule type" value="Genomic_DNA"/>
</dbReference>
<organism evidence="1 2">
    <name type="scientific">Geotrichum galactomycetum</name>
    <dbReference type="NCBI Taxonomy" id="27317"/>
    <lineage>
        <taxon>Eukaryota</taxon>
        <taxon>Fungi</taxon>
        <taxon>Dikarya</taxon>
        <taxon>Ascomycota</taxon>
        <taxon>Saccharomycotina</taxon>
        <taxon>Dipodascomycetes</taxon>
        <taxon>Dipodascales</taxon>
        <taxon>Dipodascaceae</taxon>
        <taxon>Geotrichum</taxon>
    </lineage>
</organism>
<reference evidence="1 2" key="1">
    <citation type="journal article" date="2020" name="Front. Microbiol.">
        <title>Phenotypic and Genetic Characterization of the Cheese Ripening Yeast Geotrichum candidum.</title>
        <authorList>
            <person name="Perkins V."/>
            <person name="Vignola S."/>
            <person name="Lessard M.H."/>
            <person name="Plante P.L."/>
            <person name="Corbeil J."/>
            <person name="Dugat-Bony E."/>
            <person name="Frenette M."/>
            <person name="Labrie S."/>
        </authorList>
    </citation>
    <scope>NUCLEOTIDE SEQUENCE [LARGE SCALE GENOMIC DNA]</scope>
    <source>
        <strain evidence="1 2">LMA-1147</strain>
    </source>
</reference>
<dbReference type="Proteomes" id="UP000744676">
    <property type="component" value="Unassembled WGS sequence"/>
</dbReference>